<dbReference type="PANTHER" id="PTHR35333:SF3">
    <property type="entry name" value="BETA-LACTAMASE-TYPE TRANSPEPTIDASE FOLD CONTAINING PROTEIN"/>
    <property type="match status" value="1"/>
</dbReference>
<dbReference type="AlphaFoldDB" id="A0A9Q3UN09"/>
<feature type="domain" description="Beta-lactamase class A catalytic" evidence="9">
    <location>
        <begin position="39"/>
        <end position="255"/>
    </location>
</feature>
<evidence type="ECO:0000256" key="7">
    <source>
        <dbReference type="SAM" id="MobiDB-lite"/>
    </source>
</evidence>
<gene>
    <name evidence="10" type="primary">bla</name>
    <name evidence="10" type="ORF">LL252_07690</name>
</gene>
<dbReference type="NCBIfam" id="NF033103">
    <property type="entry name" value="bla_class_A"/>
    <property type="match status" value="1"/>
</dbReference>
<dbReference type="PRINTS" id="PR00118">
    <property type="entry name" value="BLACTAMASEA"/>
</dbReference>
<organism evidence="10 11">
    <name type="scientific">Alloalcanivorax marinus</name>
    <dbReference type="NCBI Taxonomy" id="1177169"/>
    <lineage>
        <taxon>Bacteria</taxon>
        <taxon>Pseudomonadati</taxon>
        <taxon>Pseudomonadota</taxon>
        <taxon>Gammaproteobacteria</taxon>
        <taxon>Oceanospirillales</taxon>
        <taxon>Alcanivoracaceae</taxon>
        <taxon>Alloalcanivorax</taxon>
    </lineage>
</organism>
<dbReference type="GO" id="GO:0008800">
    <property type="term" value="F:beta-lactamase activity"/>
    <property type="evidence" value="ECO:0007669"/>
    <property type="project" value="UniProtKB-UniRule"/>
</dbReference>
<comment type="catalytic activity">
    <reaction evidence="1 6">
        <text>a beta-lactam + H2O = a substituted beta-amino acid</text>
        <dbReference type="Rhea" id="RHEA:20401"/>
        <dbReference type="ChEBI" id="CHEBI:15377"/>
        <dbReference type="ChEBI" id="CHEBI:35627"/>
        <dbReference type="ChEBI" id="CHEBI:140347"/>
        <dbReference type="EC" id="3.5.2.6"/>
    </reaction>
</comment>
<dbReference type="RefSeq" id="WP_228233653.1">
    <property type="nucleotide sequence ID" value="NZ_JAJGNA010000006.1"/>
</dbReference>
<name>A0A9Q3UN09_9GAMM</name>
<dbReference type="SUPFAM" id="SSF56601">
    <property type="entry name" value="beta-lactamase/transpeptidase-like"/>
    <property type="match status" value="1"/>
</dbReference>
<dbReference type="PANTHER" id="PTHR35333">
    <property type="entry name" value="BETA-LACTAMASE"/>
    <property type="match status" value="1"/>
</dbReference>
<dbReference type="Gene3D" id="3.40.710.10">
    <property type="entry name" value="DD-peptidase/beta-lactamase superfamily"/>
    <property type="match status" value="1"/>
</dbReference>
<evidence type="ECO:0000256" key="2">
    <source>
        <dbReference type="ARBA" id="ARBA00009009"/>
    </source>
</evidence>
<evidence type="ECO:0000256" key="8">
    <source>
        <dbReference type="SAM" id="SignalP"/>
    </source>
</evidence>
<accession>A0A9Q3UN09</accession>
<dbReference type="InterPro" id="IPR000871">
    <property type="entry name" value="Beta-lactam_class-A"/>
</dbReference>
<dbReference type="EMBL" id="JAJGNA010000006">
    <property type="protein sequence ID" value="MCC4308454.1"/>
    <property type="molecule type" value="Genomic_DNA"/>
</dbReference>
<dbReference type="InterPro" id="IPR012338">
    <property type="entry name" value="Beta-lactam/transpept-like"/>
</dbReference>
<reference evidence="10" key="1">
    <citation type="submission" date="2021-10" db="EMBL/GenBank/DDBJ databases">
        <title>The diversity and Nitrogen Metabolism of Culturable Nitrate-Utilizing Bacteria Within the Oxygen Minimum Zone of the Changjiang (Yangtze River)Estuary.</title>
        <authorList>
            <person name="Zhang D."/>
            <person name="Zheng J."/>
            <person name="Liu S."/>
            <person name="He W."/>
        </authorList>
    </citation>
    <scope>NUCLEOTIDE SEQUENCE</scope>
    <source>
        <strain evidence="10">FXH-223</strain>
    </source>
</reference>
<dbReference type="InterPro" id="IPR023650">
    <property type="entry name" value="Beta-lactam_class-A_AS"/>
</dbReference>
<evidence type="ECO:0000256" key="3">
    <source>
        <dbReference type="ARBA" id="ARBA00012865"/>
    </source>
</evidence>
<keyword evidence="5 6" id="KW-0046">Antibiotic resistance</keyword>
<feature type="chain" id="PRO_5040172071" description="Beta-lactamase" evidence="8">
    <location>
        <begin position="20"/>
        <end position="282"/>
    </location>
</feature>
<evidence type="ECO:0000256" key="6">
    <source>
        <dbReference type="RuleBase" id="RU361140"/>
    </source>
</evidence>
<evidence type="ECO:0000313" key="10">
    <source>
        <dbReference type="EMBL" id="MCC4308454.1"/>
    </source>
</evidence>
<feature type="signal peptide" evidence="8">
    <location>
        <begin position="1"/>
        <end position="19"/>
    </location>
</feature>
<dbReference type="Proteomes" id="UP001108027">
    <property type="component" value="Unassembled WGS sequence"/>
</dbReference>
<evidence type="ECO:0000256" key="1">
    <source>
        <dbReference type="ARBA" id="ARBA00001526"/>
    </source>
</evidence>
<keyword evidence="11" id="KW-1185">Reference proteome</keyword>
<feature type="region of interest" description="Disordered" evidence="7">
    <location>
        <begin position="155"/>
        <end position="175"/>
    </location>
</feature>
<comment type="caution">
    <text evidence="10">The sequence shown here is derived from an EMBL/GenBank/DDBJ whole genome shotgun (WGS) entry which is preliminary data.</text>
</comment>
<sequence>MRGVVVGLGLLLLAATARADDALIATVKQVENRLQARVGVAVSDLSTGRAWRHNADQRFPLASTFKVLACGALLHKVDAGEERLDRVIHYGEKDLVTYSPETSQHVDTGMSLGALCEAAITLSDNTAANLVLGRIDGPAGLTLFLRGIGDDNTRLDRRETELNEGTPGDPRDTTTPDAMVATLGELLFGDVLGEDARRQLLQWMKDDKVADAVLRAGIPGDWTIGDKTGTGGHGTRGIIAVMWPPGHGPVLAAIYLTETDATLDQRNAAIADIGKALAGVLP</sequence>
<evidence type="ECO:0000256" key="5">
    <source>
        <dbReference type="ARBA" id="ARBA00023251"/>
    </source>
</evidence>
<protein>
    <recommendedName>
        <fullName evidence="3 6">Beta-lactamase</fullName>
        <ecNumber evidence="3 6">3.5.2.6</ecNumber>
    </recommendedName>
</protein>
<dbReference type="EC" id="3.5.2.6" evidence="3 6"/>
<dbReference type="Pfam" id="PF13354">
    <property type="entry name" value="Beta-lactamase2"/>
    <property type="match status" value="1"/>
</dbReference>
<evidence type="ECO:0000256" key="4">
    <source>
        <dbReference type="ARBA" id="ARBA00022801"/>
    </source>
</evidence>
<keyword evidence="4 6" id="KW-0378">Hydrolase</keyword>
<dbReference type="GO" id="GO:0030655">
    <property type="term" value="P:beta-lactam antibiotic catabolic process"/>
    <property type="evidence" value="ECO:0007669"/>
    <property type="project" value="InterPro"/>
</dbReference>
<evidence type="ECO:0000259" key="9">
    <source>
        <dbReference type="Pfam" id="PF13354"/>
    </source>
</evidence>
<keyword evidence="8" id="KW-0732">Signal</keyword>
<dbReference type="GO" id="GO:0046677">
    <property type="term" value="P:response to antibiotic"/>
    <property type="evidence" value="ECO:0007669"/>
    <property type="project" value="UniProtKB-UniRule"/>
</dbReference>
<evidence type="ECO:0000313" key="11">
    <source>
        <dbReference type="Proteomes" id="UP001108027"/>
    </source>
</evidence>
<dbReference type="PROSITE" id="PS00146">
    <property type="entry name" value="BETA_LACTAMASE_A"/>
    <property type="match status" value="1"/>
</dbReference>
<proteinExistence type="inferred from homology"/>
<comment type="similarity">
    <text evidence="2 6">Belongs to the class-A beta-lactamase family.</text>
</comment>
<dbReference type="InterPro" id="IPR045155">
    <property type="entry name" value="Beta-lactam_cat"/>
</dbReference>